<evidence type="ECO:0000259" key="1">
    <source>
        <dbReference type="Pfam" id="PF00534"/>
    </source>
</evidence>
<dbReference type="EMBL" id="VDCS01000004">
    <property type="protein sequence ID" value="TNJ45767.1"/>
    <property type="molecule type" value="Genomic_DNA"/>
</dbReference>
<dbReference type="PANTHER" id="PTHR12526">
    <property type="entry name" value="GLYCOSYLTRANSFERASE"/>
    <property type="match status" value="1"/>
</dbReference>
<sequence length="389" mass="45234">MNFNNKNILLVFQGGNLGGAERQGFGLARFLAQKKNCKVDLLFVYSNKQSQEFKEVLETSPINRTFFFGEPYVFFKREISIKNLKRLKWSAQYLLNLRKELIQYKYHTIIPFQNTPSKVAYYLYKLLPTVKFAFWHQLGLDILKYDIFEHIAVNNIPCIIGNAENCLEVFRSDYKIKDNRLNLLPQYLSLEKEIKDKEAIRQSLKIPQNSFVFGMVAHFTSFKYHMLLLNVFKLIQHQYPNAHLVLMGNKRHGTKAMEIYNSLSKEIKKDSLQQKVTLLSNKSVVDVLNILDVGVLLSLIEGTPNVVMEYMLYGLPVICSNHPGCVSLLKDSELLVENNEQDIFRAMKMVLTSKSLREKESRNNLENIKNYNVESYVDKLEIILNKCFS</sequence>
<organism evidence="2 3">
    <name type="scientific">Allotamlana fucoidanivorans</name>
    <dbReference type="NCBI Taxonomy" id="2583814"/>
    <lineage>
        <taxon>Bacteria</taxon>
        <taxon>Pseudomonadati</taxon>
        <taxon>Bacteroidota</taxon>
        <taxon>Flavobacteriia</taxon>
        <taxon>Flavobacteriales</taxon>
        <taxon>Flavobacteriaceae</taxon>
        <taxon>Allotamlana</taxon>
    </lineage>
</organism>
<dbReference type="RefSeq" id="WP_139695410.1">
    <property type="nucleotide sequence ID" value="NZ_CP074074.1"/>
</dbReference>
<comment type="caution">
    <text evidence="2">The sequence shown here is derived from an EMBL/GenBank/DDBJ whole genome shotgun (WGS) entry which is preliminary data.</text>
</comment>
<dbReference type="OrthoDB" id="7560678at2"/>
<dbReference type="InterPro" id="IPR001296">
    <property type="entry name" value="Glyco_trans_1"/>
</dbReference>
<dbReference type="CDD" id="cd03801">
    <property type="entry name" value="GT4_PimA-like"/>
    <property type="match status" value="1"/>
</dbReference>
<feature type="domain" description="Glycosyl transferase family 1" evidence="1">
    <location>
        <begin position="196"/>
        <end position="363"/>
    </location>
</feature>
<dbReference type="Proteomes" id="UP000308713">
    <property type="component" value="Unassembled WGS sequence"/>
</dbReference>
<dbReference type="PANTHER" id="PTHR12526:SF630">
    <property type="entry name" value="GLYCOSYLTRANSFERASE"/>
    <property type="match status" value="1"/>
</dbReference>
<dbReference type="Gene3D" id="3.40.50.2000">
    <property type="entry name" value="Glycogen Phosphorylase B"/>
    <property type="match status" value="2"/>
</dbReference>
<keyword evidence="2" id="KW-0808">Transferase</keyword>
<proteinExistence type="predicted"/>
<accession>A0A5C4SP21</accession>
<gene>
    <name evidence="2" type="ORF">FGF67_05135</name>
</gene>
<dbReference type="SUPFAM" id="SSF53756">
    <property type="entry name" value="UDP-Glycosyltransferase/glycogen phosphorylase"/>
    <property type="match status" value="1"/>
</dbReference>
<dbReference type="AlphaFoldDB" id="A0A5C4SP21"/>
<dbReference type="GO" id="GO:0016757">
    <property type="term" value="F:glycosyltransferase activity"/>
    <property type="evidence" value="ECO:0007669"/>
    <property type="project" value="InterPro"/>
</dbReference>
<name>A0A5C4SP21_9FLAO</name>
<evidence type="ECO:0000313" key="3">
    <source>
        <dbReference type="Proteomes" id="UP000308713"/>
    </source>
</evidence>
<keyword evidence="3" id="KW-1185">Reference proteome</keyword>
<evidence type="ECO:0000313" key="2">
    <source>
        <dbReference type="EMBL" id="TNJ45767.1"/>
    </source>
</evidence>
<dbReference type="Pfam" id="PF00534">
    <property type="entry name" value="Glycos_transf_1"/>
    <property type="match status" value="1"/>
</dbReference>
<reference evidence="2 3" key="1">
    <citation type="submission" date="2019-05" db="EMBL/GenBank/DDBJ databases">
        <title>Tamlana fucoidanivorans sp. nov., isolated from the surface of algae collected from Fujian province in China.</title>
        <authorList>
            <person name="Li J."/>
        </authorList>
    </citation>
    <scope>NUCLEOTIDE SEQUENCE [LARGE SCALE GENOMIC DNA]</scope>
    <source>
        <strain evidence="2 3">CW2-9</strain>
    </source>
</reference>
<protein>
    <submittedName>
        <fullName evidence="2">Glycosyltransferase family 4 protein</fullName>
    </submittedName>
</protein>